<dbReference type="Pfam" id="PF07554">
    <property type="entry name" value="FIVAR"/>
    <property type="match status" value="2"/>
</dbReference>
<evidence type="ECO:0000256" key="1">
    <source>
        <dbReference type="SAM" id="MobiDB-lite"/>
    </source>
</evidence>
<feature type="domain" description="Haemagglutinin Mycoplasma" evidence="3">
    <location>
        <begin position="244"/>
        <end position="662"/>
    </location>
</feature>
<feature type="compositionally biased region" description="Low complexity" evidence="1">
    <location>
        <begin position="34"/>
        <end position="63"/>
    </location>
</feature>
<organism evidence="4 5">
    <name type="scientific">Mycoplasma tullyi</name>
    <dbReference type="NCBI Taxonomy" id="1612150"/>
    <lineage>
        <taxon>Bacteria</taxon>
        <taxon>Bacillati</taxon>
        <taxon>Mycoplasmatota</taxon>
        <taxon>Mollicutes</taxon>
        <taxon>Mycoplasmataceae</taxon>
        <taxon>Mycoplasma</taxon>
    </lineage>
</organism>
<dbReference type="AlphaFoldDB" id="A0A7D7XV26"/>
<evidence type="ECO:0000259" key="3">
    <source>
        <dbReference type="Pfam" id="PF05692"/>
    </source>
</evidence>
<protein>
    <submittedName>
        <fullName evidence="4">FIVAR domain-containing protein</fullName>
    </submittedName>
</protein>
<sequence>MKSKSILKFVSLLGVGSFVSLAAASCTQSIVPVTNSSTSTSNQDSSSSRTTMTDRMSDSDPSSGDSQEMNTPEQQLAAARQALTDLLNTESNNIALYSDYAVIQNTLKSAYETAKKESENANATLEDIKSVETTLKTAISKAESEKRAFDSANQPLVTAYNELKTTLQSNKVSLDGLSENKYSAIKNKVSSVFDVGSGILTHKLDSLMGENLGVENITKANQDIKDALENLAKWKQNADEFDNFKKNRLSEAQLTRGTDSAQNQAQPSNWSFVGYSADVTGSNLQNLSFVQRKVWMSDRGTTSPVASPVLSTDVSWIYSFAGEGTKYTLKFTYYGPSIAYLYFPYKLVKNADSSSLALQYKLNDSNPKAINFQSTQTASANSVPSHGETSPDSAPESGMTPETPVADEMTTSNNATNPIPTVSDINVAKIKLTDLIFGENTLEFSLPTDMPAKVSPMIGNMYLTSNSESEDKIYNEIFGNTNENDTSVTVDLLKGYGLTSAWSIYVGEFKNLMRAGESSSNSHTDTPSYLVGFIAGPSERVLASSVRSPIKTPAGMRQNRTYTIYVNAPQVGDYYISGSYISSMMQRSLKFQTGDTANAVTINVTSTTSFSTLERFNTGDMGTSVVMSNQKSALNLKKGLNKIIISGNNDTPFIGNLTFTLNNAPTNDAGSENM</sequence>
<evidence type="ECO:0000256" key="2">
    <source>
        <dbReference type="SAM" id="SignalP"/>
    </source>
</evidence>
<name>A0A7D7XV26_9MOLU</name>
<dbReference type="RefSeq" id="WP_182078719.1">
    <property type="nucleotide sequence ID" value="NZ_CP059674.1"/>
</dbReference>
<dbReference type="InterPro" id="IPR008692">
    <property type="entry name" value="Hemogglutn_Mycoplasma"/>
</dbReference>
<feature type="region of interest" description="Disordered" evidence="1">
    <location>
        <begin position="33"/>
        <end position="75"/>
    </location>
</feature>
<dbReference type="Gene3D" id="6.10.250.3110">
    <property type="match status" value="1"/>
</dbReference>
<evidence type="ECO:0000313" key="4">
    <source>
        <dbReference type="EMBL" id="QMT98434.1"/>
    </source>
</evidence>
<reference evidence="4 5" key="1">
    <citation type="journal article" date="2017" name="Int. J. Syst. Evol. Microbiol.">
        <title>Mycoplasma tullyi sp. nov., isolated from penguins of the genus Spheniscus.</title>
        <authorList>
            <person name="Yavari C.A."/>
            <person name="Ramirez A.S."/>
            <person name="Nicholas R.A.J."/>
            <person name="Radford A.D."/>
            <person name="Darby A.C."/>
            <person name="Bradbury J.M."/>
        </authorList>
    </citation>
    <scope>NUCLEOTIDE SEQUENCE [LARGE SCALE GENOMIC DNA]</scope>
    <source>
        <strain evidence="4 5">56A97T</strain>
    </source>
</reference>
<keyword evidence="2" id="KW-0732">Signal</keyword>
<dbReference type="KEGG" id="mtuy:H3143_02955"/>
<feature type="compositionally biased region" description="Polar residues" evidence="1">
    <location>
        <begin position="409"/>
        <end position="420"/>
    </location>
</feature>
<feature type="chain" id="PRO_5027579830" evidence="2">
    <location>
        <begin position="23"/>
        <end position="674"/>
    </location>
</feature>
<accession>A0A7D7XV26</accession>
<dbReference type="Gene3D" id="2.60.120.260">
    <property type="entry name" value="Galactose-binding domain-like"/>
    <property type="match status" value="1"/>
</dbReference>
<feature type="signal peptide" evidence="2">
    <location>
        <begin position="1"/>
        <end position="22"/>
    </location>
</feature>
<proteinExistence type="predicted"/>
<feature type="compositionally biased region" description="Polar residues" evidence="1">
    <location>
        <begin position="375"/>
        <end position="392"/>
    </location>
</feature>
<evidence type="ECO:0000313" key="5">
    <source>
        <dbReference type="Proteomes" id="UP000514704"/>
    </source>
</evidence>
<gene>
    <name evidence="4" type="ORF">H3143_02955</name>
</gene>
<dbReference type="Pfam" id="PF05692">
    <property type="entry name" value="Myco_haema"/>
    <property type="match status" value="1"/>
</dbReference>
<feature type="region of interest" description="Disordered" evidence="1">
    <location>
        <begin position="375"/>
        <end position="420"/>
    </location>
</feature>
<feature type="compositionally biased region" description="Polar residues" evidence="1">
    <location>
        <begin position="64"/>
        <end position="74"/>
    </location>
</feature>
<dbReference type="Proteomes" id="UP000514704">
    <property type="component" value="Chromosome"/>
</dbReference>
<dbReference type="PROSITE" id="PS51257">
    <property type="entry name" value="PROKAR_LIPOPROTEIN"/>
    <property type="match status" value="1"/>
</dbReference>
<keyword evidence="5" id="KW-1185">Reference proteome</keyword>
<dbReference type="EMBL" id="CP059674">
    <property type="protein sequence ID" value="QMT98434.1"/>
    <property type="molecule type" value="Genomic_DNA"/>
</dbReference>